<organism evidence="1 4">
    <name type="scientific">Coprococcus comes</name>
    <dbReference type="NCBI Taxonomy" id="410072"/>
    <lineage>
        <taxon>Bacteria</taxon>
        <taxon>Bacillati</taxon>
        <taxon>Bacillota</taxon>
        <taxon>Clostridia</taxon>
        <taxon>Lachnospirales</taxon>
        <taxon>Lachnospiraceae</taxon>
        <taxon>Coprococcus</taxon>
    </lineage>
</organism>
<dbReference type="EMBL" id="QRHO01000001">
    <property type="protein sequence ID" value="RHF85737.1"/>
    <property type="molecule type" value="Genomic_DNA"/>
</dbReference>
<name>A0A3E4GNS7_9FIRM</name>
<dbReference type="Proteomes" id="UP000284579">
    <property type="component" value="Unassembled WGS sequence"/>
</dbReference>
<gene>
    <name evidence="3" type="ORF">DW252_07785</name>
    <name evidence="2" type="ORF">DW656_00210</name>
    <name evidence="1" type="ORF">DXD67_10545</name>
</gene>
<sequence length="81" mass="9907">MLDLFRLNIFVYRKRYDIKIIKDYVRKLEPGSNFCALCHIQTEGSDNKDYLLFWEPKNKMRFSYQIDVEFLAYLEKNLKIC</sequence>
<proteinExistence type="predicted"/>
<dbReference type="Proteomes" id="UP000286595">
    <property type="component" value="Unassembled WGS sequence"/>
</dbReference>
<dbReference type="EMBL" id="QRIM01000007">
    <property type="protein sequence ID" value="RHG60593.1"/>
    <property type="molecule type" value="Genomic_DNA"/>
</dbReference>
<evidence type="ECO:0000313" key="5">
    <source>
        <dbReference type="Proteomes" id="UP000284579"/>
    </source>
</evidence>
<evidence type="ECO:0000313" key="4">
    <source>
        <dbReference type="Proteomes" id="UP000260655"/>
    </source>
</evidence>
<accession>A0A3E4GNS7</accession>
<dbReference type="Proteomes" id="UP000260655">
    <property type="component" value="Unassembled WGS sequence"/>
</dbReference>
<dbReference type="AlphaFoldDB" id="A0A3E4GNS7"/>
<evidence type="ECO:0000313" key="1">
    <source>
        <dbReference type="EMBL" id="RGJ22393.1"/>
    </source>
</evidence>
<evidence type="ECO:0000313" key="3">
    <source>
        <dbReference type="EMBL" id="RHG60593.1"/>
    </source>
</evidence>
<dbReference type="EMBL" id="QSOV01000011">
    <property type="protein sequence ID" value="RGJ22393.1"/>
    <property type="molecule type" value="Genomic_DNA"/>
</dbReference>
<evidence type="ECO:0000313" key="6">
    <source>
        <dbReference type="Proteomes" id="UP000286595"/>
    </source>
</evidence>
<evidence type="ECO:0000313" key="2">
    <source>
        <dbReference type="EMBL" id="RHF85737.1"/>
    </source>
</evidence>
<reference evidence="4 5" key="1">
    <citation type="submission" date="2018-08" db="EMBL/GenBank/DDBJ databases">
        <title>A genome reference for cultivated species of the human gut microbiota.</title>
        <authorList>
            <person name="Zou Y."/>
            <person name="Xue W."/>
            <person name="Luo G."/>
        </authorList>
    </citation>
    <scope>NUCLEOTIDE SEQUENCE [LARGE SCALE GENOMIC DNA]</scope>
    <source>
        <strain evidence="3 6">AM22-12LB</strain>
        <strain evidence="2 5">AM23-3</strain>
        <strain evidence="1 4">TM07-19</strain>
    </source>
</reference>
<protein>
    <submittedName>
        <fullName evidence="1">Uncharacterized protein</fullName>
    </submittedName>
</protein>
<comment type="caution">
    <text evidence="1">The sequence shown here is derived from an EMBL/GenBank/DDBJ whole genome shotgun (WGS) entry which is preliminary data.</text>
</comment>